<dbReference type="RefSeq" id="WP_084227957.1">
    <property type="nucleotide sequence ID" value="NZ_JABWPE010000031.1"/>
</dbReference>
<dbReference type="EMBL" id="JABWPM010000031">
    <property type="protein sequence ID" value="NUY98743.1"/>
    <property type="molecule type" value="Genomic_DNA"/>
</dbReference>
<evidence type="ECO:0000313" key="2">
    <source>
        <dbReference type="EMBL" id="NUY98743.1"/>
    </source>
</evidence>
<accession>A0A7Y6NHU1</accession>
<comment type="caution">
    <text evidence="2">The sequence shown here is derived from an EMBL/GenBank/DDBJ whole genome shotgun (WGS) entry which is preliminary data.</text>
</comment>
<gene>
    <name evidence="2" type="ORF">HU668_20025</name>
</gene>
<evidence type="ECO:0000313" key="3">
    <source>
        <dbReference type="Proteomes" id="UP000566985"/>
    </source>
</evidence>
<keyword evidence="2" id="KW-0808">Transferase</keyword>
<name>A0A7Y6NHU1_9GAMM</name>
<dbReference type="GO" id="GO:0016301">
    <property type="term" value="F:kinase activity"/>
    <property type="evidence" value="ECO:0007669"/>
    <property type="project" value="UniProtKB-KW"/>
</dbReference>
<dbReference type="Proteomes" id="UP000566985">
    <property type="component" value="Unassembled WGS sequence"/>
</dbReference>
<reference evidence="2 3" key="1">
    <citation type="submission" date="2020-05" db="EMBL/GenBank/DDBJ databases">
        <title>Whole Genome Sequences of Enterobacteriales Associated with the International Space Station.</title>
        <authorList>
            <person name="Bharadwaj A."/>
            <person name="Daudu R."/>
            <person name="Singh N."/>
            <person name="Wood J."/>
            <person name="Debieu M."/>
            <person name="Mason C."/>
            <person name="Wang C."/>
            <person name="Venkateswaran K."/>
        </authorList>
    </citation>
    <scope>NUCLEOTIDE SEQUENCE [LARGE SCALE GENOMIC DNA]</scope>
    <source>
        <strain evidence="2 3">IF5SW-B1</strain>
    </source>
</reference>
<feature type="region of interest" description="Disordered" evidence="1">
    <location>
        <begin position="1"/>
        <end position="27"/>
    </location>
</feature>
<protein>
    <submittedName>
        <fullName evidence="2">Carbohydrate kinase</fullName>
    </submittedName>
</protein>
<dbReference type="GeneID" id="57347459"/>
<dbReference type="AlphaFoldDB" id="A0A7Y6NHU1"/>
<organism evidence="2 3">
    <name type="scientific">Pantoea brenneri</name>
    <dbReference type="NCBI Taxonomy" id="472694"/>
    <lineage>
        <taxon>Bacteria</taxon>
        <taxon>Pseudomonadati</taxon>
        <taxon>Pseudomonadota</taxon>
        <taxon>Gammaproteobacteria</taxon>
        <taxon>Enterobacterales</taxon>
        <taxon>Erwiniaceae</taxon>
        <taxon>Pantoea</taxon>
    </lineage>
</organism>
<sequence>MHRIDTSTAQKDKFGAGKNGFTGGNPQTGELATALDADYFDDLQEEVCNVIEAAGLTLVKGTRNQLYSAISKLFSSGRLIGVKVFTANGTYTPTAGTKKAKVTVTGAGGMGEFVLNAARGAGGGAGGTAIKFLDITLPSYSITVGVGTSTTGGSSSFSTIVSATGGTPGISGTGGAGGVGSGGDINLNGGYGSDGPGAGFSGGSGDGGASFWGGGYRSANGAGTAFPTAGAFGGGGGGNASASSVVSRSGVSGVVVIEEYF</sequence>
<evidence type="ECO:0000256" key="1">
    <source>
        <dbReference type="SAM" id="MobiDB-lite"/>
    </source>
</evidence>
<proteinExistence type="predicted"/>
<keyword evidence="2" id="KW-0418">Kinase</keyword>